<sequence length="70" mass="8212">MQVSDLGMPRKKLQQGMATRWNSRKVMINSLIELKEPLHRAMEHATGRKTLTPHITDAEWDILEHLRDYS</sequence>
<accession>A0A9J6FYE8</accession>
<dbReference type="EMBL" id="JABSTR010000004">
    <property type="protein sequence ID" value="KAH9367867.1"/>
    <property type="molecule type" value="Genomic_DNA"/>
</dbReference>
<name>A0A9J6FYE8_HAELO</name>
<evidence type="ECO:0000313" key="1">
    <source>
        <dbReference type="EMBL" id="KAH9367867.1"/>
    </source>
</evidence>
<dbReference type="Proteomes" id="UP000821853">
    <property type="component" value="Chromosome 2"/>
</dbReference>
<reference evidence="1 2" key="1">
    <citation type="journal article" date="2020" name="Cell">
        <title>Large-Scale Comparative Analyses of Tick Genomes Elucidate Their Genetic Diversity and Vector Capacities.</title>
        <authorList>
            <consortium name="Tick Genome and Microbiome Consortium (TIGMIC)"/>
            <person name="Jia N."/>
            <person name="Wang J."/>
            <person name="Shi W."/>
            <person name="Du L."/>
            <person name="Sun Y."/>
            <person name="Zhan W."/>
            <person name="Jiang J.F."/>
            <person name="Wang Q."/>
            <person name="Zhang B."/>
            <person name="Ji P."/>
            <person name="Bell-Sakyi L."/>
            <person name="Cui X.M."/>
            <person name="Yuan T.T."/>
            <person name="Jiang B.G."/>
            <person name="Yang W.F."/>
            <person name="Lam T.T."/>
            <person name="Chang Q.C."/>
            <person name="Ding S.J."/>
            <person name="Wang X.J."/>
            <person name="Zhu J.G."/>
            <person name="Ruan X.D."/>
            <person name="Zhao L."/>
            <person name="Wei J.T."/>
            <person name="Ye R.Z."/>
            <person name="Que T.C."/>
            <person name="Du C.H."/>
            <person name="Zhou Y.H."/>
            <person name="Cheng J.X."/>
            <person name="Dai P.F."/>
            <person name="Guo W.B."/>
            <person name="Han X.H."/>
            <person name="Huang E.J."/>
            <person name="Li L.F."/>
            <person name="Wei W."/>
            <person name="Gao Y.C."/>
            <person name="Liu J.Z."/>
            <person name="Shao H.Z."/>
            <person name="Wang X."/>
            <person name="Wang C.C."/>
            <person name="Yang T.C."/>
            <person name="Huo Q.B."/>
            <person name="Li W."/>
            <person name="Chen H.Y."/>
            <person name="Chen S.E."/>
            <person name="Zhou L.G."/>
            <person name="Ni X.B."/>
            <person name="Tian J.H."/>
            <person name="Sheng Y."/>
            <person name="Liu T."/>
            <person name="Pan Y.S."/>
            <person name="Xia L.Y."/>
            <person name="Li J."/>
            <person name="Zhao F."/>
            <person name="Cao W.C."/>
        </authorList>
    </citation>
    <scope>NUCLEOTIDE SEQUENCE [LARGE SCALE GENOMIC DNA]</scope>
    <source>
        <strain evidence="1">HaeL-2018</strain>
    </source>
</reference>
<comment type="caution">
    <text evidence="1">The sequence shown here is derived from an EMBL/GenBank/DDBJ whole genome shotgun (WGS) entry which is preliminary data.</text>
</comment>
<evidence type="ECO:0000313" key="2">
    <source>
        <dbReference type="Proteomes" id="UP000821853"/>
    </source>
</evidence>
<protein>
    <submittedName>
        <fullName evidence="1">Uncharacterized protein</fullName>
    </submittedName>
</protein>
<dbReference type="AlphaFoldDB" id="A0A9J6FYE8"/>
<dbReference type="VEuPathDB" id="VectorBase:HLOH_044307"/>
<proteinExistence type="predicted"/>
<organism evidence="1 2">
    <name type="scientific">Haemaphysalis longicornis</name>
    <name type="common">Bush tick</name>
    <dbReference type="NCBI Taxonomy" id="44386"/>
    <lineage>
        <taxon>Eukaryota</taxon>
        <taxon>Metazoa</taxon>
        <taxon>Ecdysozoa</taxon>
        <taxon>Arthropoda</taxon>
        <taxon>Chelicerata</taxon>
        <taxon>Arachnida</taxon>
        <taxon>Acari</taxon>
        <taxon>Parasitiformes</taxon>
        <taxon>Ixodida</taxon>
        <taxon>Ixodoidea</taxon>
        <taxon>Ixodidae</taxon>
        <taxon>Haemaphysalinae</taxon>
        <taxon>Haemaphysalis</taxon>
    </lineage>
</organism>
<keyword evidence="2" id="KW-1185">Reference proteome</keyword>
<gene>
    <name evidence="1" type="ORF">HPB48_021291</name>
</gene>
<dbReference type="OrthoDB" id="1607513at2759"/>